<dbReference type="AlphaFoldDB" id="A0A4V1ADF2"/>
<feature type="compositionally biased region" description="Acidic residues" evidence="1">
    <location>
        <begin position="66"/>
        <end position="78"/>
    </location>
</feature>
<feature type="region of interest" description="Disordered" evidence="1">
    <location>
        <begin position="38"/>
        <end position="102"/>
    </location>
</feature>
<dbReference type="Proteomes" id="UP000292447">
    <property type="component" value="Chromosome I"/>
</dbReference>
<gene>
    <name evidence="2" type="ORF">METSCH_A01230</name>
</gene>
<name>A0A4V1ADF2_9ASCO</name>
<evidence type="ECO:0000256" key="1">
    <source>
        <dbReference type="SAM" id="MobiDB-lite"/>
    </source>
</evidence>
<protein>
    <submittedName>
        <fullName evidence="2">Uncharacterized protein</fullName>
    </submittedName>
</protein>
<reference evidence="3" key="1">
    <citation type="submission" date="2019-03" db="EMBL/GenBank/DDBJ databases">
        <title>Snf2 controls pulcherriminic acid biosynthesis and connects pigmentation and antifungal activity of the yeast Metschnikowia pulcherrima.</title>
        <authorList>
            <person name="Gore-Lloyd D."/>
            <person name="Sumann I."/>
            <person name="Brachmann A.O."/>
            <person name="Schneeberger K."/>
            <person name="Ortiz-Merino R.A."/>
            <person name="Moreno-Beltran M."/>
            <person name="Schlaefli M."/>
            <person name="Kirner P."/>
            <person name="Santos Kron A."/>
            <person name="Wolfe K.H."/>
            <person name="Piel J."/>
            <person name="Ahrens C.H."/>
            <person name="Henk D."/>
            <person name="Freimoser F.M."/>
        </authorList>
    </citation>
    <scope>NUCLEOTIDE SEQUENCE [LARGE SCALE GENOMIC DNA]</scope>
    <source>
        <strain evidence="3">APC 1.2</strain>
    </source>
</reference>
<dbReference type="EMBL" id="CP034456">
    <property type="protein sequence ID" value="QBM85503.1"/>
    <property type="molecule type" value="Genomic_DNA"/>
</dbReference>
<evidence type="ECO:0000313" key="2">
    <source>
        <dbReference type="EMBL" id="QBM85503.1"/>
    </source>
</evidence>
<proteinExistence type="predicted"/>
<accession>A0A4V1ADF2</accession>
<keyword evidence="3" id="KW-1185">Reference proteome</keyword>
<sequence length="586" mass="67308">MSDEFTDFSDGDDSFIDQIFEELGTLLKSSKTLSPRVEQGALAEAAEPAADRKDNGILLGLNETDNFNEEATEVDTPEEDKKDNPPMRTRSGCNSATPPMEIPSIFLTEGDRNRRILLRDQEIAKQLQEEDDKNSKRLAALESERHKILEELNDNGSNYVYSWKNDAQIIDDYVQKSLSHDPYMETSRQFYFFDNQERVSVGESFTKATPTLSIALRFLSGSPDRFLHKLEASLIPFLQFVFAALLSIFDLDSLAFVEKVACRACERWRTARSEETENDSENVNFPSITELMRAIGARLVDLNTVMQVSLRLVHYNNHLSLHVLRLSILFRVYLPRANTRDDFVLSFQYFYLACSDFHINNLERGYLQRTLVGPIFELFIDIWSLKFGAESFLDDVHSILSLVLPTLYADNEIQIQKKLEMHYNMLLNLLHLIPPLKPSAELVNRLVYKFLEFDNDREILAQVAKAIEKLSRLSVSSTVDGMEIDRAGIYKNFYKAELISTIIVSHVLVESPLKSQGLLACFERLQECKDSYQLIIGQLSFLTIENMRDKIRLTLFLSDTYHSLDYSATLLSKSDVLPDRDFFYEE</sequence>
<organism evidence="2 3">
    <name type="scientific">Metschnikowia aff. pulcherrima</name>
    <dbReference type="NCBI Taxonomy" id="2163413"/>
    <lineage>
        <taxon>Eukaryota</taxon>
        <taxon>Fungi</taxon>
        <taxon>Dikarya</taxon>
        <taxon>Ascomycota</taxon>
        <taxon>Saccharomycotina</taxon>
        <taxon>Pichiomycetes</taxon>
        <taxon>Metschnikowiaceae</taxon>
        <taxon>Metschnikowia</taxon>
    </lineage>
</organism>
<evidence type="ECO:0000313" key="3">
    <source>
        <dbReference type="Proteomes" id="UP000292447"/>
    </source>
</evidence>